<gene>
    <name evidence="1" type="ORF">BKD09_24480</name>
</gene>
<sequence length="304" mass="32869">MLRQQIGSRMATLSSLVEAIAGVTGLPTATVFAYGRFARQAGVIGQSGRGRSAAEMSIEDAANLLIAIGGTGVTREAGSTVETFRNLKNGRFYDFQGADFLTAAITFFASHGIRPDSSPGTRGTRIPGDFGKFFQFLINSTLTGQLAHLFRHIPAAGIPSDLWAQWISEKNSPHRHKRMEDLIKEGLITPYQPESLKFGEHINVEVRFNRLVPSVEIEFLRDWDGPQVMGVVTFGPDRGGKAKGAHRLQITAGFTQHTLAAAALVVDNMASPSAVATLKPVEALFARQFSATRGKPNRSSETDA</sequence>
<proteinExistence type="predicted"/>
<organism evidence="1 2">
    <name type="scientific">Bradyrhizobium japonicum</name>
    <dbReference type="NCBI Taxonomy" id="375"/>
    <lineage>
        <taxon>Bacteria</taxon>
        <taxon>Pseudomonadati</taxon>
        <taxon>Pseudomonadota</taxon>
        <taxon>Alphaproteobacteria</taxon>
        <taxon>Hyphomicrobiales</taxon>
        <taxon>Nitrobacteraceae</taxon>
        <taxon>Bradyrhizobium</taxon>
    </lineage>
</organism>
<protein>
    <submittedName>
        <fullName evidence="1">Uncharacterized protein</fullName>
    </submittedName>
</protein>
<dbReference type="EMBL" id="CP017637">
    <property type="protein sequence ID" value="APG11494.1"/>
    <property type="molecule type" value="Genomic_DNA"/>
</dbReference>
<dbReference type="AlphaFoldDB" id="A0A1L3FDV4"/>
<evidence type="ECO:0000313" key="2">
    <source>
        <dbReference type="Proteomes" id="UP000181962"/>
    </source>
</evidence>
<accession>A0A1L3FDV4</accession>
<name>A0A1L3FDV4_BRAJP</name>
<reference evidence="1 2" key="1">
    <citation type="submission" date="2016-11" db="EMBL/GenBank/DDBJ databases">
        <title>Complete Genome Sequence of Bradyrhizobium sp. strain J5, an isolated from soybean nodule in Hokkaido.</title>
        <authorList>
            <person name="Kanehara K."/>
        </authorList>
    </citation>
    <scope>NUCLEOTIDE SEQUENCE [LARGE SCALE GENOMIC DNA]</scope>
    <source>
        <strain evidence="1 2">J5</strain>
    </source>
</reference>
<evidence type="ECO:0000313" key="1">
    <source>
        <dbReference type="EMBL" id="APG11494.1"/>
    </source>
</evidence>
<dbReference type="Proteomes" id="UP000181962">
    <property type="component" value="Chromosome"/>
</dbReference>